<keyword evidence="2" id="KW-1185">Reference proteome</keyword>
<name>A0ABD3U963_9LAMI</name>
<sequence>MPFDGNELLGGLKEHEGKGMRARAIYFHKHIFSSTKAATKVRAYSPYISPYKLPILLFPLAFYIKDHRRNCDDGGGWSSLPFSKD</sequence>
<gene>
    <name evidence="1" type="ORF">ACJIZ3_002759</name>
</gene>
<organism evidence="1 2">
    <name type="scientific">Penstemon smallii</name>
    <dbReference type="NCBI Taxonomy" id="265156"/>
    <lineage>
        <taxon>Eukaryota</taxon>
        <taxon>Viridiplantae</taxon>
        <taxon>Streptophyta</taxon>
        <taxon>Embryophyta</taxon>
        <taxon>Tracheophyta</taxon>
        <taxon>Spermatophyta</taxon>
        <taxon>Magnoliopsida</taxon>
        <taxon>eudicotyledons</taxon>
        <taxon>Gunneridae</taxon>
        <taxon>Pentapetalae</taxon>
        <taxon>asterids</taxon>
        <taxon>lamiids</taxon>
        <taxon>Lamiales</taxon>
        <taxon>Plantaginaceae</taxon>
        <taxon>Cheloneae</taxon>
        <taxon>Penstemon</taxon>
    </lineage>
</organism>
<comment type="caution">
    <text evidence="1">The sequence shown here is derived from an EMBL/GenBank/DDBJ whole genome shotgun (WGS) entry which is preliminary data.</text>
</comment>
<dbReference type="Proteomes" id="UP001634393">
    <property type="component" value="Unassembled WGS sequence"/>
</dbReference>
<reference evidence="1 2" key="1">
    <citation type="submission" date="2024-12" db="EMBL/GenBank/DDBJ databases">
        <title>The unique morphological basis and parallel evolutionary history of personate flowers in Penstemon.</title>
        <authorList>
            <person name="Depatie T.H."/>
            <person name="Wessinger C.A."/>
        </authorList>
    </citation>
    <scope>NUCLEOTIDE SEQUENCE [LARGE SCALE GENOMIC DNA]</scope>
    <source>
        <strain evidence="1">WTNN_2</strain>
        <tissue evidence="1">Leaf</tissue>
    </source>
</reference>
<evidence type="ECO:0000313" key="2">
    <source>
        <dbReference type="Proteomes" id="UP001634393"/>
    </source>
</evidence>
<dbReference type="EMBL" id="JBJXBP010000002">
    <property type="protein sequence ID" value="KAL3845356.1"/>
    <property type="molecule type" value="Genomic_DNA"/>
</dbReference>
<dbReference type="AlphaFoldDB" id="A0ABD3U963"/>
<evidence type="ECO:0000313" key="1">
    <source>
        <dbReference type="EMBL" id="KAL3845356.1"/>
    </source>
</evidence>
<protein>
    <submittedName>
        <fullName evidence="1">Uncharacterized protein</fullName>
    </submittedName>
</protein>
<proteinExistence type="predicted"/>
<accession>A0ABD3U963</accession>